<dbReference type="STRING" id="1122204.SAMN05421781_1954"/>
<dbReference type="PANTHER" id="PTHR36838">
    <property type="entry name" value="AUXIN EFFLUX CARRIER FAMILY PROTEIN"/>
    <property type="match status" value="1"/>
</dbReference>
<keyword evidence="10" id="KW-1185">Reference proteome</keyword>
<evidence type="ECO:0000256" key="1">
    <source>
        <dbReference type="ARBA" id="ARBA00004651"/>
    </source>
</evidence>
<feature type="transmembrane region" description="Helical" evidence="8">
    <location>
        <begin position="6"/>
        <end position="24"/>
    </location>
</feature>
<sequence length="309" mass="33894">MSFLPLIMLEVMLPIFILLLLGAVLHRIYDFHLSTLSKLLTGLFLPVVIFTNISTMEVESSVLLEVGAFLLIQFFFLALFAGVCARLFGMDAKLTATFKNSVVLMNSGNFGLPVSQLVFASNPLGVSIQIIVLMFQNFLTFTYGVFTSATTQKTEIKENLSPLFKTPTIYALALGLVFYIFNLSLPKAAEQVLNQIAAGFTALALLVLGAQIAYPKLKYLSTVFFFTISLRLMGAPLIALGIIWLLQLEGTIAQALFIASSFPMSRNSALFALEYDNYPEYAAQSVLISTILGGLTVSVVIFLSQIWFG</sequence>
<keyword evidence="7 8" id="KW-0472">Membrane</keyword>
<organism evidence="9 10">
    <name type="scientific">Marinococcus luteus</name>
    <dbReference type="NCBI Taxonomy" id="1122204"/>
    <lineage>
        <taxon>Bacteria</taxon>
        <taxon>Bacillati</taxon>
        <taxon>Bacillota</taxon>
        <taxon>Bacilli</taxon>
        <taxon>Bacillales</taxon>
        <taxon>Bacillaceae</taxon>
        <taxon>Marinococcus</taxon>
    </lineage>
</organism>
<evidence type="ECO:0000313" key="10">
    <source>
        <dbReference type="Proteomes" id="UP000199488"/>
    </source>
</evidence>
<accession>A0A1H2V6U9</accession>
<dbReference type="EMBL" id="FNNC01000004">
    <property type="protein sequence ID" value="SDW64043.1"/>
    <property type="molecule type" value="Genomic_DNA"/>
</dbReference>
<feature type="transmembrane region" description="Helical" evidence="8">
    <location>
        <begin position="192"/>
        <end position="214"/>
    </location>
</feature>
<feature type="transmembrane region" description="Helical" evidence="8">
    <location>
        <begin position="36"/>
        <end position="54"/>
    </location>
</feature>
<dbReference type="InterPro" id="IPR038770">
    <property type="entry name" value="Na+/solute_symporter_sf"/>
</dbReference>
<dbReference type="InterPro" id="IPR004776">
    <property type="entry name" value="Mem_transp_PIN-like"/>
</dbReference>
<feature type="transmembrane region" description="Helical" evidence="8">
    <location>
        <begin position="223"/>
        <end position="246"/>
    </location>
</feature>
<evidence type="ECO:0000256" key="2">
    <source>
        <dbReference type="ARBA" id="ARBA00010145"/>
    </source>
</evidence>
<protein>
    <recommendedName>
        <fullName evidence="11">Transporter</fullName>
    </recommendedName>
</protein>
<comment type="subcellular location">
    <subcellularLocation>
        <location evidence="1">Cell membrane</location>
        <topology evidence="1">Multi-pass membrane protein</topology>
    </subcellularLocation>
</comment>
<dbReference type="GO" id="GO:0005886">
    <property type="term" value="C:plasma membrane"/>
    <property type="evidence" value="ECO:0007669"/>
    <property type="project" value="UniProtKB-SubCell"/>
</dbReference>
<proteinExistence type="inferred from homology"/>
<dbReference type="GO" id="GO:0055085">
    <property type="term" value="P:transmembrane transport"/>
    <property type="evidence" value="ECO:0007669"/>
    <property type="project" value="InterPro"/>
</dbReference>
<feature type="transmembrane region" description="Helical" evidence="8">
    <location>
        <begin position="66"/>
        <end position="89"/>
    </location>
</feature>
<feature type="transmembrane region" description="Helical" evidence="8">
    <location>
        <begin position="285"/>
        <end position="308"/>
    </location>
</feature>
<dbReference type="PANTHER" id="PTHR36838:SF1">
    <property type="entry name" value="SLR1864 PROTEIN"/>
    <property type="match status" value="1"/>
</dbReference>
<evidence type="ECO:0000313" key="9">
    <source>
        <dbReference type="EMBL" id="SDW64043.1"/>
    </source>
</evidence>
<keyword evidence="6 8" id="KW-1133">Transmembrane helix</keyword>
<keyword evidence="4" id="KW-1003">Cell membrane</keyword>
<evidence type="ECO:0000256" key="5">
    <source>
        <dbReference type="ARBA" id="ARBA00022692"/>
    </source>
</evidence>
<name>A0A1H2V6U9_9BACI</name>
<reference evidence="9 10" key="1">
    <citation type="submission" date="2016-10" db="EMBL/GenBank/DDBJ databases">
        <authorList>
            <person name="de Groot N.N."/>
        </authorList>
    </citation>
    <scope>NUCLEOTIDE SEQUENCE [LARGE SCALE GENOMIC DNA]</scope>
    <source>
        <strain evidence="9 10">DSM 23126</strain>
    </source>
</reference>
<comment type="similarity">
    <text evidence="2">Belongs to the auxin efflux carrier (TC 2.A.69) family.</text>
</comment>
<dbReference type="Pfam" id="PF03547">
    <property type="entry name" value="Mem_trans"/>
    <property type="match status" value="2"/>
</dbReference>
<dbReference type="RefSeq" id="WP_245724063.1">
    <property type="nucleotide sequence ID" value="NZ_FNNC01000004.1"/>
</dbReference>
<evidence type="ECO:0000256" key="7">
    <source>
        <dbReference type="ARBA" id="ARBA00023136"/>
    </source>
</evidence>
<evidence type="ECO:0000256" key="6">
    <source>
        <dbReference type="ARBA" id="ARBA00022989"/>
    </source>
</evidence>
<feature type="transmembrane region" description="Helical" evidence="8">
    <location>
        <begin position="167"/>
        <end position="186"/>
    </location>
</feature>
<dbReference type="AlphaFoldDB" id="A0A1H2V6U9"/>
<keyword evidence="3" id="KW-0813">Transport</keyword>
<evidence type="ECO:0008006" key="11">
    <source>
        <dbReference type="Google" id="ProtNLM"/>
    </source>
</evidence>
<dbReference type="Proteomes" id="UP000199488">
    <property type="component" value="Unassembled WGS sequence"/>
</dbReference>
<dbReference type="Gene3D" id="1.20.1530.20">
    <property type="match status" value="1"/>
</dbReference>
<evidence type="ECO:0000256" key="3">
    <source>
        <dbReference type="ARBA" id="ARBA00022448"/>
    </source>
</evidence>
<keyword evidence="5 8" id="KW-0812">Transmembrane</keyword>
<feature type="transmembrane region" description="Helical" evidence="8">
    <location>
        <begin position="126"/>
        <end position="146"/>
    </location>
</feature>
<evidence type="ECO:0000256" key="8">
    <source>
        <dbReference type="SAM" id="Phobius"/>
    </source>
</evidence>
<gene>
    <name evidence="9" type="ORF">SAMN05421781_1954</name>
</gene>
<evidence type="ECO:0000256" key="4">
    <source>
        <dbReference type="ARBA" id="ARBA00022475"/>
    </source>
</evidence>